<dbReference type="EMBL" id="JAOCZP010000005">
    <property type="protein sequence ID" value="MCT7376902.1"/>
    <property type="molecule type" value="Genomic_DNA"/>
</dbReference>
<gene>
    <name evidence="1" type="ORF">N5A92_17895</name>
</gene>
<evidence type="ECO:0000313" key="1">
    <source>
        <dbReference type="EMBL" id="MCT7376902.1"/>
    </source>
</evidence>
<sequence>MPEHFQVDEVMTESGDRLALSLGFVSPNDPLDTLHFVAGNNPERKTPLYVERTDQSLSCIGQVIRFACEGGGLTLSLTEQGARSLGLKPMVRFGFDAHPELLVVAARQLAAIGRAGYSDVVEV</sequence>
<comment type="caution">
    <text evidence="1">The sequence shown here is derived from an EMBL/GenBank/DDBJ whole genome shotgun (WGS) entry which is preliminary data.</text>
</comment>
<dbReference type="Proteomes" id="UP001320831">
    <property type="component" value="Unassembled WGS sequence"/>
</dbReference>
<accession>A0ABT2LST3</accession>
<organism evidence="1 2">
    <name type="scientific">Chelativorans salis</name>
    <dbReference type="NCBI Taxonomy" id="2978478"/>
    <lineage>
        <taxon>Bacteria</taxon>
        <taxon>Pseudomonadati</taxon>
        <taxon>Pseudomonadota</taxon>
        <taxon>Alphaproteobacteria</taxon>
        <taxon>Hyphomicrobiales</taxon>
        <taxon>Phyllobacteriaceae</taxon>
        <taxon>Chelativorans</taxon>
    </lineage>
</organism>
<name>A0ABT2LST3_9HYPH</name>
<proteinExistence type="predicted"/>
<keyword evidence="2" id="KW-1185">Reference proteome</keyword>
<reference evidence="1 2" key="1">
    <citation type="submission" date="2022-09" db="EMBL/GenBank/DDBJ databases">
        <title>Chelativorans salina sp. nov., a novel slightly halophilic bacterium isolated from a saline lake sediment enrichment.</title>
        <authorList>
            <person name="Gao L."/>
            <person name="Fang B.-Z."/>
            <person name="Li W.-J."/>
        </authorList>
    </citation>
    <scope>NUCLEOTIDE SEQUENCE [LARGE SCALE GENOMIC DNA]</scope>
    <source>
        <strain evidence="1 2">EGI FJ00035</strain>
    </source>
</reference>
<evidence type="ECO:0000313" key="2">
    <source>
        <dbReference type="Proteomes" id="UP001320831"/>
    </source>
</evidence>
<dbReference type="RefSeq" id="WP_260905134.1">
    <property type="nucleotide sequence ID" value="NZ_JAOCZP010000005.1"/>
</dbReference>
<protein>
    <submittedName>
        <fullName evidence="1">Uncharacterized protein</fullName>
    </submittedName>
</protein>